<sequence length="67" mass="7693">HNPFILLALEQKWVLYRVKYLCPTGTPGIYPRDIELCITHINTSDGDELGAYLLNNCQSRMKSLLIE</sequence>
<proteinExistence type="predicted"/>
<dbReference type="AlphaFoldDB" id="X0XY17"/>
<dbReference type="EMBL" id="BARS01058425">
    <property type="protein sequence ID" value="GAG48324.1"/>
    <property type="molecule type" value="Genomic_DNA"/>
</dbReference>
<protein>
    <submittedName>
        <fullName evidence="1">Uncharacterized protein</fullName>
    </submittedName>
</protein>
<comment type="caution">
    <text evidence="1">The sequence shown here is derived from an EMBL/GenBank/DDBJ whole genome shotgun (WGS) entry which is preliminary data.</text>
</comment>
<feature type="non-terminal residue" evidence="1">
    <location>
        <position position="1"/>
    </location>
</feature>
<evidence type="ECO:0000313" key="1">
    <source>
        <dbReference type="EMBL" id="GAG48324.1"/>
    </source>
</evidence>
<reference evidence="1" key="1">
    <citation type="journal article" date="2014" name="Front. Microbiol.">
        <title>High frequency of phylogenetically diverse reductive dehalogenase-homologous genes in deep subseafloor sedimentary metagenomes.</title>
        <authorList>
            <person name="Kawai M."/>
            <person name="Futagami T."/>
            <person name="Toyoda A."/>
            <person name="Takaki Y."/>
            <person name="Nishi S."/>
            <person name="Hori S."/>
            <person name="Arai W."/>
            <person name="Tsubouchi T."/>
            <person name="Morono Y."/>
            <person name="Uchiyama I."/>
            <person name="Ito T."/>
            <person name="Fujiyama A."/>
            <person name="Inagaki F."/>
            <person name="Takami H."/>
        </authorList>
    </citation>
    <scope>NUCLEOTIDE SEQUENCE</scope>
    <source>
        <strain evidence="1">Expedition CK06-06</strain>
    </source>
</reference>
<gene>
    <name evidence="1" type="ORF">S01H1_85209</name>
</gene>
<name>X0XY17_9ZZZZ</name>
<accession>X0XY17</accession>
<organism evidence="1">
    <name type="scientific">marine sediment metagenome</name>
    <dbReference type="NCBI Taxonomy" id="412755"/>
    <lineage>
        <taxon>unclassified sequences</taxon>
        <taxon>metagenomes</taxon>
        <taxon>ecological metagenomes</taxon>
    </lineage>
</organism>